<dbReference type="Proteomes" id="UP000595224">
    <property type="component" value="Chromosome"/>
</dbReference>
<evidence type="ECO:0000256" key="1">
    <source>
        <dbReference type="SAM" id="SignalP"/>
    </source>
</evidence>
<evidence type="ECO:0000313" key="3">
    <source>
        <dbReference type="Proteomes" id="UP000595224"/>
    </source>
</evidence>
<feature type="chain" id="PRO_5032307404" description="DUF5723 domain-containing protein" evidence="1">
    <location>
        <begin position="21"/>
        <end position="428"/>
    </location>
</feature>
<dbReference type="RefSeq" id="WP_177527544.1">
    <property type="nucleotide sequence ID" value="NZ_CBCSHE010000001.1"/>
</dbReference>
<proteinExistence type="predicted"/>
<organism evidence="2 3">
    <name type="scientific">Treponema peruense</name>
    <dbReference type="NCBI Taxonomy" id="2787628"/>
    <lineage>
        <taxon>Bacteria</taxon>
        <taxon>Pseudomonadati</taxon>
        <taxon>Spirochaetota</taxon>
        <taxon>Spirochaetia</taxon>
        <taxon>Spirochaetales</taxon>
        <taxon>Treponemataceae</taxon>
        <taxon>Treponema</taxon>
    </lineage>
</organism>
<evidence type="ECO:0008006" key="4">
    <source>
        <dbReference type="Google" id="ProtNLM"/>
    </source>
</evidence>
<accession>A0A7T3RC92</accession>
<dbReference type="AlphaFoldDB" id="A0A7T3RC92"/>
<gene>
    <name evidence="2" type="ORF">IWA51_08710</name>
</gene>
<dbReference type="EMBL" id="CP064936">
    <property type="protein sequence ID" value="QQA00351.1"/>
    <property type="molecule type" value="Genomic_DNA"/>
</dbReference>
<keyword evidence="3" id="KW-1185">Reference proteome</keyword>
<dbReference type="KEGG" id="tper:IWA51_08710"/>
<reference evidence="2 3" key="1">
    <citation type="submission" date="2020-11" db="EMBL/GenBank/DDBJ databases">
        <title>Treponema Peruensis nv. sp., first commensal Treponema isolated from human feces.</title>
        <authorList>
            <person name="Belkhou C."/>
            <person name="Raes J."/>
        </authorList>
    </citation>
    <scope>NUCLEOTIDE SEQUENCE [LARGE SCALE GENOMIC DNA]</scope>
    <source>
        <strain evidence="2 3">RCC2812</strain>
    </source>
</reference>
<feature type="signal peptide" evidence="1">
    <location>
        <begin position="1"/>
        <end position="20"/>
    </location>
</feature>
<evidence type="ECO:0000313" key="2">
    <source>
        <dbReference type="EMBL" id="QQA00351.1"/>
    </source>
</evidence>
<sequence>MKKFLGASAALLVASSAAFGLQMPYFSGYAGFLSDIYNTKNSDAMAPKVSAETFFSGQLDFGGNLLLRGEFYMQAKDLFGQNIFKDPDEPNSFFRLEEISATYKIGTLNSTHYLSAFLGNFEPAGSDIFIQRQFGVAPITSMLTESWHGLSGASVYPFYGGGLAYVLHPQKPFALEFSLYNNEQIKNAGTSQEINRNAINTDFRIATVLPKLTLDFSAGLAFPIDKTDDAGNKVILIIREVQFHTGINMLIGDRHMSSFFMQAGFNKLTLNPSATDENTNKLSFSDLYFLLEPRLMLRNCTINITAFNIPTESADDMLYLKGIVTKDETINNLLGMNLCVVSDNLYLGNTNFTFGIHGTFFFTDSDLEDAINDFQSVIGWNKEFLVTPFIKFPVFGGTLNGAVSVSCLELASDWKSAIQATVGFRSQL</sequence>
<name>A0A7T3RC92_9SPIR</name>
<protein>
    <recommendedName>
        <fullName evidence="4">DUF5723 domain-containing protein</fullName>
    </recommendedName>
</protein>
<keyword evidence="1" id="KW-0732">Signal</keyword>